<reference evidence="14" key="1">
    <citation type="submission" date="2025-08" db="UniProtKB">
        <authorList>
            <consortium name="Ensembl"/>
        </authorList>
    </citation>
    <scope>IDENTIFICATION</scope>
</reference>
<dbReference type="GO" id="GO:0004930">
    <property type="term" value="F:G protein-coupled receptor activity"/>
    <property type="evidence" value="ECO:0007669"/>
    <property type="project" value="UniProtKB-KW"/>
</dbReference>
<dbReference type="Pfam" id="PF00001">
    <property type="entry name" value="7tm_1"/>
    <property type="match status" value="1"/>
</dbReference>
<dbReference type="AlphaFoldDB" id="A0A8C8YR13"/>
<evidence type="ECO:0000313" key="15">
    <source>
        <dbReference type="Proteomes" id="UP000694414"/>
    </source>
</evidence>
<keyword evidence="2 12" id="KW-1003">Cell membrane</keyword>
<keyword evidence="4 11" id="KW-0812">Transmembrane</keyword>
<dbReference type="PRINTS" id="PR00245">
    <property type="entry name" value="OLFACTORYR"/>
</dbReference>
<dbReference type="FunFam" id="1.20.1070.10:FF:000015">
    <property type="entry name" value="Olfactory receptor"/>
    <property type="match status" value="1"/>
</dbReference>
<feature type="transmembrane region" description="Helical" evidence="12">
    <location>
        <begin position="192"/>
        <end position="212"/>
    </location>
</feature>
<name>A0A8C8YR13_PROSS</name>
<dbReference type="Ensembl" id="ENSPSMT00000007535.1">
    <property type="protein sequence ID" value="ENSPSMP00000006379.1"/>
    <property type="gene ID" value="ENSPSMG00000004815.1"/>
</dbReference>
<keyword evidence="5 12" id="KW-0552">Olfaction</keyword>
<evidence type="ECO:0000256" key="4">
    <source>
        <dbReference type="ARBA" id="ARBA00022692"/>
    </source>
</evidence>
<keyword evidence="8 12" id="KW-0472">Membrane</keyword>
<dbReference type="Proteomes" id="UP000694414">
    <property type="component" value="Unplaced"/>
</dbReference>
<feature type="transmembrane region" description="Helical" evidence="12">
    <location>
        <begin position="248"/>
        <end position="268"/>
    </location>
</feature>
<feature type="transmembrane region" description="Helical" evidence="12">
    <location>
        <begin position="58"/>
        <end position="76"/>
    </location>
</feature>
<dbReference type="GeneTree" id="ENSGT01050000244828"/>
<evidence type="ECO:0000256" key="8">
    <source>
        <dbReference type="ARBA" id="ARBA00023136"/>
    </source>
</evidence>
<dbReference type="Pfam" id="PF13853">
    <property type="entry name" value="7tm_4"/>
    <property type="match status" value="1"/>
</dbReference>
<dbReference type="InterPro" id="IPR000725">
    <property type="entry name" value="Olfact_rcpt"/>
</dbReference>
<dbReference type="PROSITE" id="PS00237">
    <property type="entry name" value="G_PROTEIN_RECEP_F1_1"/>
    <property type="match status" value="1"/>
</dbReference>
<evidence type="ECO:0000256" key="5">
    <source>
        <dbReference type="ARBA" id="ARBA00022725"/>
    </source>
</evidence>
<dbReference type="PRINTS" id="PR00237">
    <property type="entry name" value="GPCRRHODOPSN"/>
</dbReference>
<evidence type="ECO:0000259" key="13">
    <source>
        <dbReference type="PROSITE" id="PS50262"/>
    </source>
</evidence>
<dbReference type="Gene3D" id="1.20.1070.10">
    <property type="entry name" value="Rhodopsin 7-helix transmembrane proteins"/>
    <property type="match status" value="1"/>
</dbReference>
<evidence type="ECO:0000256" key="11">
    <source>
        <dbReference type="RuleBase" id="RU000688"/>
    </source>
</evidence>
<reference evidence="14" key="2">
    <citation type="submission" date="2025-09" db="UniProtKB">
        <authorList>
            <consortium name="Ensembl"/>
        </authorList>
    </citation>
    <scope>IDENTIFICATION</scope>
</reference>
<keyword evidence="6 12" id="KW-1133">Transmembrane helix</keyword>
<organism evidence="14 15">
    <name type="scientific">Prolemur simus</name>
    <name type="common">Greater bamboo lemur</name>
    <name type="synonym">Hapalemur simus</name>
    <dbReference type="NCBI Taxonomy" id="1328070"/>
    <lineage>
        <taxon>Eukaryota</taxon>
        <taxon>Metazoa</taxon>
        <taxon>Chordata</taxon>
        <taxon>Craniata</taxon>
        <taxon>Vertebrata</taxon>
        <taxon>Euteleostomi</taxon>
        <taxon>Mammalia</taxon>
        <taxon>Eutheria</taxon>
        <taxon>Euarchontoglires</taxon>
        <taxon>Primates</taxon>
        <taxon>Strepsirrhini</taxon>
        <taxon>Lemuriformes</taxon>
        <taxon>Lemuridae</taxon>
        <taxon>Prolemur</taxon>
    </lineage>
</organism>
<keyword evidence="9 11" id="KW-0675">Receptor</keyword>
<dbReference type="InterPro" id="IPR050516">
    <property type="entry name" value="Olfactory_GPCR"/>
</dbReference>
<protein>
    <recommendedName>
        <fullName evidence="12">Olfactory receptor</fullName>
    </recommendedName>
</protein>
<keyword evidence="15" id="KW-1185">Reference proteome</keyword>
<evidence type="ECO:0000256" key="6">
    <source>
        <dbReference type="ARBA" id="ARBA00022989"/>
    </source>
</evidence>
<dbReference type="CDD" id="cd15227">
    <property type="entry name" value="7tmA_OR14-like"/>
    <property type="match status" value="1"/>
</dbReference>
<evidence type="ECO:0000256" key="10">
    <source>
        <dbReference type="ARBA" id="ARBA00023224"/>
    </source>
</evidence>
<evidence type="ECO:0000256" key="7">
    <source>
        <dbReference type="ARBA" id="ARBA00023040"/>
    </source>
</evidence>
<comment type="similarity">
    <text evidence="11">Belongs to the G-protein coupled receptor 1 family.</text>
</comment>
<evidence type="ECO:0000256" key="12">
    <source>
        <dbReference type="RuleBase" id="RU363047"/>
    </source>
</evidence>
<gene>
    <name evidence="14" type="primary">OR14K1</name>
</gene>
<comment type="subcellular location">
    <subcellularLocation>
        <location evidence="1 12">Cell membrane</location>
        <topology evidence="1 12">Multi-pass membrane protein</topology>
    </subcellularLocation>
</comment>
<dbReference type="PANTHER" id="PTHR26452">
    <property type="entry name" value="OLFACTORY RECEPTOR"/>
    <property type="match status" value="1"/>
</dbReference>
<sequence>MNQTLLMMEFSLMRFTENWMLLKLCAVLFSLIYIVAMLENLIIILLTVLDRHFHTPMYFFLRHLSFLDLCLISATVPKTILNSITFTDSISFLGCVFQLLLVVLLAGSEIGILTAMSYDRYVAICHPLHYEAVMSRGFCVQLMAVSWLNGGVLGILYSAGTFSLKFCGSNKIHQFFCDVPALLKLTCSKEHATISVSVAVGVCYAFSCLVCIVVSYVYIFSTVLKILSGLSAVAYLKSDSDMNSILDLLMSVFYSVAPPVLNPIIYCLRNKDIKSALHKVLDYRKENTENCINNCM</sequence>
<keyword evidence="7 11" id="KW-0297">G-protein coupled receptor</keyword>
<evidence type="ECO:0000256" key="9">
    <source>
        <dbReference type="ARBA" id="ARBA00023170"/>
    </source>
</evidence>
<feature type="domain" description="G-protein coupled receptors family 1 profile" evidence="13">
    <location>
        <begin position="39"/>
        <end position="259"/>
    </location>
</feature>
<keyword evidence="3 12" id="KW-0716">Sensory transduction</keyword>
<accession>A0A8C8YR13</accession>
<dbReference type="GO" id="GO:0005886">
    <property type="term" value="C:plasma membrane"/>
    <property type="evidence" value="ECO:0007669"/>
    <property type="project" value="UniProtKB-SubCell"/>
</dbReference>
<dbReference type="InterPro" id="IPR000276">
    <property type="entry name" value="GPCR_Rhodpsn"/>
</dbReference>
<keyword evidence="10 11" id="KW-0807">Transducer</keyword>
<feature type="transmembrane region" description="Helical" evidence="12">
    <location>
        <begin position="138"/>
        <end position="159"/>
    </location>
</feature>
<evidence type="ECO:0000256" key="2">
    <source>
        <dbReference type="ARBA" id="ARBA00022475"/>
    </source>
</evidence>
<dbReference type="InterPro" id="IPR017452">
    <property type="entry name" value="GPCR_Rhodpsn_7TM"/>
</dbReference>
<dbReference type="PROSITE" id="PS50262">
    <property type="entry name" value="G_PROTEIN_RECEP_F1_2"/>
    <property type="match status" value="1"/>
</dbReference>
<feature type="transmembrane region" description="Helical" evidence="12">
    <location>
        <begin position="96"/>
        <end position="118"/>
    </location>
</feature>
<evidence type="ECO:0000256" key="1">
    <source>
        <dbReference type="ARBA" id="ARBA00004651"/>
    </source>
</evidence>
<evidence type="ECO:0000313" key="14">
    <source>
        <dbReference type="Ensembl" id="ENSPSMP00000006379.1"/>
    </source>
</evidence>
<evidence type="ECO:0000256" key="3">
    <source>
        <dbReference type="ARBA" id="ARBA00022606"/>
    </source>
</evidence>
<proteinExistence type="inferred from homology"/>
<dbReference type="SUPFAM" id="SSF81321">
    <property type="entry name" value="Family A G protein-coupled receptor-like"/>
    <property type="match status" value="1"/>
</dbReference>
<dbReference type="GO" id="GO:0004984">
    <property type="term" value="F:olfactory receptor activity"/>
    <property type="evidence" value="ECO:0007669"/>
    <property type="project" value="InterPro"/>
</dbReference>
<feature type="transmembrane region" description="Helical" evidence="12">
    <location>
        <begin position="20"/>
        <end position="46"/>
    </location>
</feature>